<evidence type="ECO:0000313" key="3">
    <source>
        <dbReference type="Proteomes" id="UP001163046"/>
    </source>
</evidence>
<dbReference type="Proteomes" id="UP001163046">
    <property type="component" value="Unassembled WGS sequence"/>
</dbReference>
<evidence type="ECO:0000259" key="1">
    <source>
        <dbReference type="Pfam" id="PF05649"/>
    </source>
</evidence>
<comment type="caution">
    <text evidence="2">The sequence shown here is derived from an EMBL/GenBank/DDBJ whole genome shotgun (WGS) entry which is preliminary data.</text>
</comment>
<dbReference type="OrthoDB" id="6475849at2759"/>
<name>A0A9X0CNF2_9CNID</name>
<organism evidence="2 3">
    <name type="scientific">Desmophyllum pertusum</name>
    <dbReference type="NCBI Taxonomy" id="174260"/>
    <lineage>
        <taxon>Eukaryota</taxon>
        <taxon>Metazoa</taxon>
        <taxon>Cnidaria</taxon>
        <taxon>Anthozoa</taxon>
        <taxon>Hexacorallia</taxon>
        <taxon>Scleractinia</taxon>
        <taxon>Caryophylliina</taxon>
        <taxon>Caryophylliidae</taxon>
        <taxon>Desmophyllum</taxon>
    </lineage>
</organism>
<dbReference type="SUPFAM" id="SSF55486">
    <property type="entry name" value="Metalloproteases ('zincins'), catalytic domain"/>
    <property type="match status" value="1"/>
</dbReference>
<dbReference type="InterPro" id="IPR008753">
    <property type="entry name" value="Peptidase_M13_N"/>
</dbReference>
<dbReference type="InterPro" id="IPR042089">
    <property type="entry name" value="Peptidase_M13_dom_2"/>
</dbReference>
<dbReference type="AlphaFoldDB" id="A0A9X0CNF2"/>
<protein>
    <recommendedName>
        <fullName evidence="1">Peptidase M13 N-terminal domain-containing protein</fullName>
    </recommendedName>
</protein>
<reference evidence="2" key="1">
    <citation type="submission" date="2023-01" db="EMBL/GenBank/DDBJ databases">
        <title>Genome assembly of the deep-sea coral Lophelia pertusa.</title>
        <authorList>
            <person name="Herrera S."/>
            <person name="Cordes E."/>
        </authorList>
    </citation>
    <scope>NUCLEOTIDE SEQUENCE</scope>
    <source>
        <strain evidence="2">USNM1676648</strain>
        <tissue evidence="2">Polyp</tissue>
    </source>
</reference>
<feature type="domain" description="Peptidase M13 N-terminal" evidence="1">
    <location>
        <begin position="2"/>
        <end position="85"/>
    </location>
</feature>
<accession>A0A9X0CNF2</accession>
<dbReference type="Gene3D" id="1.10.1380.10">
    <property type="entry name" value="Neutral endopeptidase , domain2"/>
    <property type="match status" value="1"/>
</dbReference>
<dbReference type="EMBL" id="MU826871">
    <property type="protein sequence ID" value="KAJ7370167.1"/>
    <property type="molecule type" value="Genomic_DNA"/>
</dbReference>
<dbReference type="Pfam" id="PF05649">
    <property type="entry name" value="Peptidase_M13_N"/>
    <property type="match status" value="1"/>
</dbReference>
<gene>
    <name evidence="2" type="ORF">OS493_033792</name>
</gene>
<sequence length="211" mass="24093">MKTVKFFNACNDTAAVEARGDDPMKKLIADMGGWSVTGNMKPLSSLNITQRIGRVSSELFIKPFIDVKVFIDPHDSNKHILQFWVRGTWNGQILLLKEFLRISGCSGRLYDVYEKSRQLENTPDESSIIETLKKELPAGVALFDLRTTLQQLSKASKMDLDKLVAFVNAVFARQGRKFKKDEKVLAYPPNYYTRIFNFYENITRTDPVVVC</sequence>
<proteinExistence type="predicted"/>
<dbReference type="GO" id="GO:0006508">
    <property type="term" value="P:proteolysis"/>
    <property type="evidence" value="ECO:0007669"/>
    <property type="project" value="InterPro"/>
</dbReference>
<keyword evidence="3" id="KW-1185">Reference proteome</keyword>
<evidence type="ECO:0000313" key="2">
    <source>
        <dbReference type="EMBL" id="KAJ7370167.1"/>
    </source>
</evidence>